<dbReference type="Gene3D" id="3.50.50.60">
    <property type="entry name" value="FAD/NAD(P)-binding domain"/>
    <property type="match status" value="1"/>
</dbReference>
<dbReference type="InterPro" id="IPR036188">
    <property type="entry name" value="FAD/NAD-bd_sf"/>
</dbReference>
<gene>
    <name evidence="2" type="primary">hemY</name>
    <name evidence="2" type="ORF">FEAC_07190</name>
</gene>
<feature type="domain" description="Amine oxidase" evidence="1">
    <location>
        <begin position="10"/>
        <end position="439"/>
    </location>
</feature>
<dbReference type="GO" id="GO:0004729">
    <property type="term" value="F:oxygen-dependent protoporphyrinogen oxidase activity"/>
    <property type="evidence" value="ECO:0007669"/>
    <property type="project" value="UniProtKB-EC"/>
</dbReference>
<sequence length="442" mass="47748">MKVIVAGGGISGLASSWELMRLGHEVTMLEQDDRLGGKLQTMMVDSIRVELGPDSYLRRNPSANELLNHLELDEISPAAGKALLYTSTGRQPIPAGLNLGAPTQVHQALTNHLVPLPARVRAAAGVLRSRWHTGEEGDDLGAIVSNRFGRRWSDANVEPLVGGINANTIYGLSARTSAPAILAGKLPASPGGSMGPAFGTPSTGLSALVAHLRRELEAGGCRIVTSAPVQSVERSSPSNVTVATSTETYSGQRLLIALPSFKSASLLGPIFQEGLDLLRSIHYSSVSMLIAYSSEPLPPQLAEISGVLVARDLGLMTTAVSIASNKWPDWTGRVGTLVRVSTGSLYDRRHLRMNDDELRETLSLETSQILGHQFNWAWNRIVRWDRSFPHFRPYHERLIAQLDARLFDRFHGDIALTGSYVSGSGIPTCIATARSRSRQLVS</sequence>
<comment type="caution">
    <text evidence="2">The sequence shown here is derived from an EMBL/GenBank/DDBJ whole genome shotgun (WGS) entry which is preliminary data.</text>
</comment>
<keyword evidence="2" id="KW-0560">Oxidoreductase</keyword>
<reference evidence="2 3" key="1">
    <citation type="submission" date="2015-01" db="EMBL/GenBank/DDBJ databases">
        <title>Draft genome of the acidophilic iron oxidizer Ferrimicrobium acidiphilum strain T23.</title>
        <authorList>
            <person name="Poehlein A."/>
            <person name="Eisen S."/>
            <person name="Schloemann M."/>
            <person name="Johnson B.D."/>
            <person name="Daniel R."/>
            <person name="Muehling M."/>
        </authorList>
    </citation>
    <scope>NUCLEOTIDE SEQUENCE [LARGE SCALE GENOMIC DNA]</scope>
    <source>
        <strain evidence="2 3">T23</strain>
    </source>
</reference>
<dbReference type="PANTHER" id="PTHR42923:SF3">
    <property type="entry name" value="PROTOPORPHYRINOGEN OXIDASE"/>
    <property type="match status" value="1"/>
</dbReference>
<evidence type="ECO:0000313" key="3">
    <source>
        <dbReference type="Proteomes" id="UP000032336"/>
    </source>
</evidence>
<dbReference type="STRING" id="1121877.FEAC_07190"/>
<protein>
    <submittedName>
        <fullName evidence="2">Protoporphyrinogen oxidase</fullName>
        <ecNumber evidence="2">1.3.3.4</ecNumber>
    </submittedName>
</protein>
<evidence type="ECO:0000313" key="2">
    <source>
        <dbReference type="EMBL" id="KJE77609.1"/>
    </source>
</evidence>
<dbReference type="GeneID" id="78372019"/>
<dbReference type="Pfam" id="PF01593">
    <property type="entry name" value="Amino_oxidase"/>
    <property type="match status" value="1"/>
</dbReference>
<dbReference type="InterPro" id="IPR050464">
    <property type="entry name" value="Zeta_carotene_desat/Oxidored"/>
</dbReference>
<keyword evidence="3" id="KW-1185">Reference proteome</keyword>
<dbReference type="InterPro" id="IPR002937">
    <property type="entry name" value="Amino_oxidase"/>
</dbReference>
<dbReference type="Gene3D" id="1.10.3110.10">
    <property type="entry name" value="protoporphyrinogen ix oxidase, domain 3"/>
    <property type="match status" value="1"/>
</dbReference>
<dbReference type="eggNOG" id="COG1232">
    <property type="taxonomic scope" value="Bacteria"/>
</dbReference>
<dbReference type="SUPFAM" id="SSF54373">
    <property type="entry name" value="FAD-linked reductases, C-terminal domain"/>
    <property type="match status" value="1"/>
</dbReference>
<dbReference type="RefSeq" id="WP_035388638.1">
    <property type="nucleotide sequence ID" value="NZ_JQKF01000003.1"/>
</dbReference>
<accession>A0A0D8FXA6</accession>
<dbReference type="OrthoDB" id="4496419at2"/>
<proteinExistence type="predicted"/>
<dbReference type="Proteomes" id="UP000032336">
    <property type="component" value="Unassembled WGS sequence"/>
</dbReference>
<dbReference type="EMBL" id="JXUW01000004">
    <property type="protein sequence ID" value="KJE77609.1"/>
    <property type="molecule type" value="Genomic_DNA"/>
</dbReference>
<organism evidence="2 3">
    <name type="scientific">Ferrimicrobium acidiphilum DSM 19497</name>
    <dbReference type="NCBI Taxonomy" id="1121877"/>
    <lineage>
        <taxon>Bacteria</taxon>
        <taxon>Bacillati</taxon>
        <taxon>Actinomycetota</taxon>
        <taxon>Acidimicrobiia</taxon>
        <taxon>Acidimicrobiales</taxon>
        <taxon>Acidimicrobiaceae</taxon>
        <taxon>Ferrimicrobium</taxon>
    </lineage>
</organism>
<dbReference type="EC" id="1.3.3.4" evidence="2"/>
<dbReference type="PANTHER" id="PTHR42923">
    <property type="entry name" value="PROTOPORPHYRINOGEN OXIDASE"/>
    <property type="match status" value="1"/>
</dbReference>
<dbReference type="Gene3D" id="3.90.660.20">
    <property type="entry name" value="Protoporphyrinogen oxidase, mitochondrial, domain 2"/>
    <property type="match status" value="1"/>
</dbReference>
<name>A0A0D8FXA6_9ACTN</name>
<evidence type="ECO:0000259" key="1">
    <source>
        <dbReference type="Pfam" id="PF01593"/>
    </source>
</evidence>
<dbReference type="AlphaFoldDB" id="A0A0D8FXA6"/>
<dbReference type="SUPFAM" id="SSF51905">
    <property type="entry name" value="FAD/NAD(P)-binding domain"/>
    <property type="match status" value="1"/>
</dbReference>